<organism evidence="3 4">
    <name type="scientific">Podospora fimiseda</name>
    <dbReference type="NCBI Taxonomy" id="252190"/>
    <lineage>
        <taxon>Eukaryota</taxon>
        <taxon>Fungi</taxon>
        <taxon>Dikarya</taxon>
        <taxon>Ascomycota</taxon>
        <taxon>Pezizomycotina</taxon>
        <taxon>Sordariomycetes</taxon>
        <taxon>Sordariomycetidae</taxon>
        <taxon>Sordariales</taxon>
        <taxon>Podosporaceae</taxon>
        <taxon>Podospora</taxon>
    </lineage>
</organism>
<feature type="region of interest" description="Disordered" evidence="1">
    <location>
        <begin position="25"/>
        <end position="49"/>
    </location>
</feature>
<name>A0AAN7BKU6_9PEZI</name>
<evidence type="ECO:0000313" key="3">
    <source>
        <dbReference type="EMBL" id="KAK4225204.1"/>
    </source>
</evidence>
<evidence type="ECO:0000256" key="2">
    <source>
        <dbReference type="SAM" id="SignalP"/>
    </source>
</evidence>
<dbReference type="Proteomes" id="UP001301958">
    <property type="component" value="Unassembled WGS sequence"/>
</dbReference>
<feature type="compositionally biased region" description="Low complexity" evidence="1">
    <location>
        <begin position="30"/>
        <end position="49"/>
    </location>
</feature>
<sequence>MLSNSLLAIVAAASTALGQSTETVPVLPKTSTGTRATTTSSSARSTTTTSIANPNTTIALFVPEPVIGAATPTVFANVLGSDAAATTYSIECRGGRSAGAPCGLIHNATVTVGASRSSVNYFATERTTVMDTSPKTFHNLIVTAICDINSGTATCIGTSRSATATEYMSNGVPIAETTVNQDIRHLSTTAVSSGGHVIAITVIPDRFPGATKTGSGAPSATITTRAGGNQGGNGVGNGYNTPTPSSGGSSGAVQTPASRGAAPRMTQGVTVAGVLAAVGGVVALL</sequence>
<accession>A0AAN7BKU6</accession>
<feature type="signal peptide" evidence="2">
    <location>
        <begin position="1"/>
        <end position="18"/>
    </location>
</feature>
<feature type="chain" id="PRO_5042968104" description="GPI anchored protein" evidence="2">
    <location>
        <begin position="19"/>
        <end position="285"/>
    </location>
</feature>
<reference evidence="3" key="1">
    <citation type="journal article" date="2023" name="Mol. Phylogenet. Evol.">
        <title>Genome-scale phylogeny and comparative genomics of the fungal order Sordariales.</title>
        <authorList>
            <person name="Hensen N."/>
            <person name="Bonometti L."/>
            <person name="Westerberg I."/>
            <person name="Brannstrom I.O."/>
            <person name="Guillou S."/>
            <person name="Cros-Aarteil S."/>
            <person name="Calhoun S."/>
            <person name="Haridas S."/>
            <person name="Kuo A."/>
            <person name="Mondo S."/>
            <person name="Pangilinan J."/>
            <person name="Riley R."/>
            <person name="LaButti K."/>
            <person name="Andreopoulos B."/>
            <person name="Lipzen A."/>
            <person name="Chen C."/>
            <person name="Yan M."/>
            <person name="Daum C."/>
            <person name="Ng V."/>
            <person name="Clum A."/>
            <person name="Steindorff A."/>
            <person name="Ohm R.A."/>
            <person name="Martin F."/>
            <person name="Silar P."/>
            <person name="Natvig D.O."/>
            <person name="Lalanne C."/>
            <person name="Gautier V."/>
            <person name="Ament-Velasquez S.L."/>
            <person name="Kruys A."/>
            <person name="Hutchinson M.I."/>
            <person name="Powell A.J."/>
            <person name="Barry K."/>
            <person name="Miller A.N."/>
            <person name="Grigoriev I.V."/>
            <person name="Debuchy R."/>
            <person name="Gladieux P."/>
            <person name="Hiltunen Thoren M."/>
            <person name="Johannesson H."/>
        </authorList>
    </citation>
    <scope>NUCLEOTIDE SEQUENCE</scope>
    <source>
        <strain evidence="3">CBS 990.96</strain>
    </source>
</reference>
<reference evidence="3" key="2">
    <citation type="submission" date="2023-05" db="EMBL/GenBank/DDBJ databases">
        <authorList>
            <consortium name="Lawrence Berkeley National Laboratory"/>
            <person name="Steindorff A."/>
            <person name="Hensen N."/>
            <person name="Bonometti L."/>
            <person name="Westerberg I."/>
            <person name="Brannstrom I.O."/>
            <person name="Guillou S."/>
            <person name="Cros-Aarteil S."/>
            <person name="Calhoun S."/>
            <person name="Haridas S."/>
            <person name="Kuo A."/>
            <person name="Mondo S."/>
            <person name="Pangilinan J."/>
            <person name="Riley R."/>
            <person name="Labutti K."/>
            <person name="Andreopoulos B."/>
            <person name="Lipzen A."/>
            <person name="Chen C."/>
            <person name="Yanf M."/>
            <person name="Daum C."/>
            <person name="Ng V."/>
            <person name="Clum A."/>
            <person name="Ohm R."/>
            <person name="Martin F."/>
            <person name="Silar P."/>
            <person name="Natvig D."/>
            <person name="Lalanne C."/>
            <person name="Gautier V."/>
            <person name="Ament-Velasquez S.L."/>
            <person name="Kruys A."/>
            <person name="Hutchinson M.I."/>
            <person name="Powell A.J."/>
            <person name="Barry K."/>
            <person name="Miller A.N."/>
            <person name="Grigoriev I.V."/>
            <person name="Debuchy R."/>
            <person name="Gladieux P."/>
            <person name="Thoren M.H."/>
            <person name="Johannesson H."/>
        </authorList>
    </citation>
    <scope>NUCLEOTIDE SEQUENCE</scope>
    <source>
        <strain evidence="3">CBS 990.96</strain>
    </source>
</reference>
<proteinExistence type="predicted"/>
<evidence type="ECO:0008006" key="5">
    <source>
        <dbReference type="Google" id="ProtNLM"/>
    </source>
</evidence>
<evidence type="ECO:0000256" key="1">
    <source>
        <dbReference type="SAM" id="MobiDB-lite"/>
    </source>
</evidence>
<dbReference type="AlphaFoldDB" id="A0AAN7BKU6"/>
<keyword evidence="2" id="KW-0732">Signal</keyword>
<dbReference type="EMBL" id="MU865372">
    <property type="protein sequence ID" value="KAK4225204.1"/>
    <property type="molecule type" value="Genomic_DNA"/>
</dbReference>
<feature type="compositionally biased region" description="Polar residues" evidence="1">
    <location>
        <begin position="212"/>
        <end position="226"/>
    </location>
</feature>
<feature type="compositionally biased region" description="Gly residues" evidence="1">
    <location>
        <begin position="228"/>
        <end position="237"/>
    </location>
</feature>
<protein>
    <recommendedName>
        <fullName evidence="5">GPI anchored protein</fullName>
    </recommendedName>
</protein>
<keyword evidence="4" id="KW-1185">Reference proteome</keyword>
<evidence type="ECO:0000313" key="4">
    <source>
        <dbReference type="Proteomes" id="UP001301958"/>
    </source>
</evidence>
<feature type="region of interest" description="Disordered" evidence="1">
    <location>
        <begin position="209"/>
        <end position="261"/>
    </location>
</feature>
<gene>
    <name evidence="3" type="ORF">QBC38DRAFT_445732</name>
</gene>
<comment type="caution">
    <text evidence="3">The sequence shown here is derived from an EMBL/GenBank/DDBJ whole genome shotgun (WGS) entry which is preliminary data.</text>
</comment>